<feature type="binding site" evidence="7">
    <location>
        <position position="309"/>
    </location>
    <ligand>
        <name>Zn(2+)</name>
        <dbReference type="ChEBI" id="CHEBI:29105"/>
    </ligand>
</feature>
<keyword evidence="4 7" id="KW-0819">tRNA processing</keyword>
<dbReference type="EMBL" id="LAQT01000006">
    <property type="protein sequence ID" value="KPC53526.1"/>
    <property type="molecule type" value="Genomic_DNA"/>
</dbReference>
<comment type="cofactor">
    <cofactor evidence="7">
        <name>Zn(2+)</name>
        <dbReference type="ChEBI" id="CHEBI:29105"/>
    </cofactor>
    <text evidence="7">Binds 1 zinc ion per subunit.</text>
</comment>
<feature type="region of interest" description="RNA binding" evidence="7">
    <location>
        <begin position="252"/>
        <end position="258"/>
    </location>
</feature>
<reference evidence="9 10" key="1">
    <citation type="submission" date="2015-07" db="EMBL/GenBank/DDBJ databases">
        <title>Draft genome sequence of the Amantichitinum ursilacus IGB-41, a new chitin-degrading bacterium.</title>
        <authorList>
            <person name="Kirstahler P."/>
            <person name="Guenther M."/>
            <person name="Grumaz C."/>
            <person name="Rupp S."/>
            <person name="Zibek S."/>
            <person name="Sohn K."/>
        </authorList>
    </citation>
    <scope>NUCLEOTIDE SEQUENCE [LARGE SCALE GENOMIC DNA]</scope>
    <source>
        <strain evidence="9 10">IGB-41</strain>
    </source>
</reference>
<dbReference type="SUPFAM" id="SSF51713">
    <property type="entry name" value="tRNA-guanine transglycosylase"/>
    <property type="match status" value="1"/>
</dbReference>
<feature type="active site" description="Nucleophile" evidence="7">
    <location>
        <position position="271"/>
    </location>
</feature>
<evidence type="ECO:0000256" key="2">
    <source>
        <dbReference type="ARBA" id="ARBA00022676"/>
    </source>
</evidence>
<accession>A0A0N0XLA0</accession>
<dbReference type="GO" id="GO:0046872">
    <property type="term" value="F:metal ion binding"/>
    <property type="evidence" value="ECO:0007669"/>
    <property type="project" value="UniProtKB-KW"/>
</dbReference>
<comment type="function">
    <text evidence="7">Catalyzes the base-exchange of a guanine (G) residue with the queuine precursor 7-aminomethyl-7-deazaguanine (PreQ1) at position 34 (anticodon wobble position) in tRNAs with GU(N) anticodons (tRNA-Asp, -Asn, -His and -Tyr). Catalysis occurs through a double-displacement mechanism. The nucleophile active site attacks the C1' of nucleotide 34 to detach the guanine base from the RNA, forming a covalent enzyme-RNA intermediate. The proton acceptor active site deprotonates the incoming PreQ1, allowing a nucleophilic attack on the C1' of the ribose to form the product. After dissociation, two additional enzymatic reactions on the tRNA convert PreQ1 to queuine (Q), resulting in the hypermodified nucleoside queuosine (7-(((4,5-cis-dihydroxy-2-cyclopenten-1-yl)amino)methyl)-7-deazaguanosine).</text>
</comment>
<name>A0A0N0XLA0_9NEIS</name>
<dbReference type="InterPro" id="IPR036511">
    <property type="entry name" value="TGT-like_sf"/>
</dbReference>
<feature type="domain" description="tRNA-guanine(15) transglycosylase-like" evidence="8">
    <location>
        <begin position="18"/>
        <end position="371"/>
    </location>
</feature>
<dbReference type="NCBIfam" id="TIGR00449">
    <property type="entry name" value="tgt_general"/>
    <property type="match status" value="1"/>
</dbReference>
<dbReference type="PATRIC" id="fig|857265.3.peg.1721"/>
<proteinExistence type="inferred from homology"/>
<keyword evidence="10" id="KW-1185">Reference proteome</keyword>
<organism evidence="9 10">
    <name type="scientific">Amantichitinum ursilacus</name>
    <dbReference type="NCBI Taxonomy" id="857265"/>
    <lineage>
        <taxon>Bacteria</taxon>
        <taxon>Pseudomonadati</taxon>
        <taxon>Pseudomonadota</taxon>
        <taxon>Betaproteobacteria</taxon>
        <taxon>Neisseriales</taxon>
        <taxon>Chitinibacteraceae</taxon>
        <taxon>Amantichitinum</taxon>
    </lineage>
</organism>
<keyword evidence="7" id="KW-0862">Zinc</keyword>
<evidence type="ECO:0000256" key="5">
    <source>
        <dbReference type="ARBA" id="ARBA00022785"/>
    </source>
</evidence>
<dbReference type="GO" id="GO:0005829">
    <property type="term" value="C:cytosol"/>
    <property type="evidence" value="ECO:0007669"/>
    <property type="project" value="TreeGrafter"/>
</dbReference>
<dbReference type="Gene3D" id="3.20.20.105">
    <property type="entry name" value="Queuine tRNA-ribosyltransferase-like"/>
    <property type="match status" value="1"/>
</dbReference>
<feature type="binding site" evidence="7">
    <location>
        <position position="194"/>
    </location>
    <ligand>
        <name>substrate</name>
    </ligand>
</feature>
<comment type="similarity">
    <text evidence="7">Belongs to the queuine tRNA-ribosyltransferase family.</text>
</comment>
<feature type="binding site" evidence="7">
    <location>
        <position position="311"/>
    </location>
    <ligand>
        <name>Zn(2+)</name>
        <dbReference type="ChEBI" id="CHEBI:29105"/>
    </ligand>
</feature>
<dbReference type="GO" id="GO:0008616">
    <property type="term" value="P:tRNA queuosine(34) biosynthetic process"/>
    <property type="evidence" value="ECO:0007669"/>
    <property type="project" value="UniProtKB-UniRule"/>
</dbReference>
<dbReference type="GO" id="GO:0008479">
    <property type="term" value="F:tRNA-guanosine(34) queuine transglycosylase activity"/>
    <property type="evidence" value="ECO:0007669"/>
    <property type="project" value="UniProtKB-UniRule"/>
</dbReference>
<evidence type="ECO:0000256" key="7">
    <source>
        <dbReference type="HAMAP-Rule" id="MF_00168"/>
    </source>
</evidence>
<feature type="active site" description="Proton acceptor" evidence="7">
    <location>
        <position position="96"/>
    </location>
</feature>
<dbReference type="Proteomes" id="UP000037939">
    <property type="component" value="Unassembled WGS sequence"/>
</dbReference>
<protein>
    <recommendedName>
        <fullName evidence="7">Queuine tRNA-ribosyltransferase</fullName>
        <ecNumber evidence="7">2.4.2.29</ecNumber>
    </recommendedName>
    <alternativeName>
        <fullName evidence="7">Guanine insertion enzyme</fullName>
    </alternativeName>
    <alternativeName>
        <fullName evidence="7">tRNA-guanine transglycosylase</fullName>
    </alternativeName>
</protein>
<dbReference type="Pfam" id="PF01702">
    <property type="entry name" value="TGT"/>
    <property type="match status" value="1"/>
</dbReference>
<evidence type="ECO:0000313" key="9">
    <source>
        <dbReference type="EMBL" id="KPC53526.1"/>
    </source>
</evidence>
<evidence type="ECO:0000256" key="3">
    <source>
        <dbReference type="ARBA" id="ARBA00022679"/>
    </source>
</evidence>
<feature type="binding site" evidence="7">
    <location>
        <position position="221"/>
    </location>
    <ligand>
        <name>substrate</name>
    </ligand>
</feature>
<dbReference type="OrthoDB" id="9805417at2"/>
<sequence>MATTFNGLDFELKATSGGARRGQVTLNHGVVQTPVFMPVGTYGTVKAMTPRDLNEIEAQIILGNTFHLWLRPGTEVISQYGGLHGFMGWDKPILTDSGGFQVFSLGELRKITEEGVKFQSPVNGDKLFLTPEESMRIQRALNSDVVMIFDECTPYPATRQEAADSMRMSARWARRSRDEFDRLENPNALFGIVQGGMYEDLRNESLAGLDEIGFHGMAIGGLSVGEPREEFYRVLAQTAPRLPVHKPRYLMGVGTPEDLVYGVSQGIDMFDCVMPTRNARNGMLFTRFGDIKIKNARHRTDTRPLDETCDCYACRNFSRGYLHHLFRAGEILGAQLNTIHNLRYYQVLMAEMRTAIEEDAFPAFVAQFHSGRARGTE</sequence>
<dbReference type="InterPro" id="IPR050076">
    <property type="entry name" value="ArchSynthase1/Queuine_TRR"/>
</dbReference>
<comment type="caution">
    <text evidence="9">The sequence shown here is derived from an EMBL/GenBank/DDBJ whole genome shotgun (WGS) entry which is preliminary data.</text>
</comment>
<dbReference type="PANTHER" id="PTHR46499:SF1">
    <property type="entry name" value="QUEUINE TRNA-RIBOSYLTRANSFERASE"/>
    <property type="match status" value="1"/>
</dbReference>
<evidence type="ECO:0000259" key="8">
    <source>
        <dbReference type="Pfam" id="PF01702"/>
    </source>
</evidence>
<evidence type="ECO:0000256" key="4">
    <source>
        <dbReference type="ARBA" id="ARBA00022694"/>
    </source>
</evidence>
<comment type="subunit">
    <text evidence="7">Homodimer. Within each dimer, one monomer is responsible for RNA recognition and catalysis, while the other monomer binds to the replacement base PreQ1.</text>
</comment>
<dbReference type="UniPathway" id="UPA00392"/>
<dbReference type="FunFam" id="3.20.20.105:FF:000001">
    <property type="entry name" value="Queuine tRNA-ribosyltransferase"/>
    <property type="match status" value="1"/>
</dbReference>
<keyword evidence="3 7" id="KW-0808">Transferase</keyword>
<comment type="pathway">
    <text evidence="1 7">tRNA modification; tRNA-queuosine biosynthesis.</text>
</comment>
<feature type="binding site" evidence="7">
    <location>
        <position position="150"/>
    </location>
    <ligand>
        <name>substrate</name>
    </ligand>
</feature>
<keyword evidence="7" id="KW-0479">Metal-binding</keyword>
<gene>
    <name evidence="7 9" type="primary">tgt</name>
    <name evidence="9" type="ORF">WG78_08395</name>
</gene>
<comment type="catalytic activity">
    <reaction evidence="6 7">
        <text>7-aminomethyl-7-carbaguanine + guanosine(34) in tRNA = 7-aminomethyl-7-carbaguanosine(34) in tRNA + guanine</text>
        <dbReference type="Rhea" id="RHEA:24104"/>
        <dbReference type="Rhea" id="RHEA-COMP:10341"/>
        <dbReference type="Rhea" id="RHEA-COMP:10342"/>
        <dbReference type="ChEBI" id="CHEBI:16235"/>
        <dbReference type="ChEBI" id="CHEBI:58703"/>
        <dbReference type="ChEBI" id="CHEBI:74269"/>
        <dbReference type="ChEBI" id="CHEBI:82833"/>
        <dbReference type="EC" id="2.4.2.29"/>
    </reaction>
</comment>
<dbReference type="RefSeq" id="WP_053937346.1">
    <property type="nucleotide sequence ID" value="NZ_LAQT01000006.1"/>
</dbReference>
<dbReference type="HAMAP" id="MF_00168">
    <property type="entry name" value="Q_tRNA_Tgt"/>
    <property type="match status" value="1"/>
</dbReference>
<feature type="binding site" evidence="7">
    <location>
        <position position="340"/>
    </location>
    <ligand>
        <name>Zn(2+)</name>
        <dbReference type="ChEBI" id="CHEBI:29105"/>
    </ligand>
</feature>
<dbReference type="PANTHER" id="PTHR46499">
    <property type="entry name" value="QUEUINE TRNA-RIBOSYLTRANSFERASE"/>
    <property type="match status" value="1"/>
</dbReference>
<evidence type="ECO:0000256" key="6">
    <source>
        <dbReference type="ARBA" id="ARBA00050112"/>
    </source>
</evidence>
<dbReference type="EC" id="2.4.2.29" evidence="7"/>
<keyword evidence="2 7" id="KW-0328">Glycosyltransferase</keyword>
<feature type="binding site" evidence="7">
    <location>
        <position position="314"/>
    </location>
    <ligand>
        <name>Zn(2+)</name>
        <dbReference type="ChEBI" id="CHEBI:29105"/>
    </ligand>
</feature>
<feature type="binding site" evidence="7">
    <location>
        <begin position="96"/>
        <end position="100"/>
    </location>
    <ligand>
        <name>substrate</name>
    </ligand>
</feature>
<dbReference type="NCBIfam" id="TIGR00430">
    <property type="entry name" value="Q_tRNA_tgt"/>
    <property type="match status" value="1"/>
</dbReference>
<evidence type="ECO:0000313" key="10">
    <source>
        <dbReference type="Proteomes" id="UP000037939"/>
    </source>
</evidence>
<feature type="region of interest" description="RNA binding; important for wobble base 34 recognition" evidence="7">
    <location>
        <begin position="276"/>
        <end position="280"/>
    </location>
</feature>
<keyword evidence="5 7" id="KW-0671">Queuosine biosynthesis</keyword>
<evidence type="ECO:0000256" key="1">
    <source>
        <dbReference type="ARBA" id="ARBA00004691"/>
    </source>
</evidence>
<dbReference type="AlphaFoldDB" id="A0A0N0XLA0"/>
<dbReference type="InterPro" id="IPR002616">
    <property type="entry name" value="tRNA_ribo_trans-like"/>
</dbReference>
<dbReference type="InterPro" id="IPR004803">
    <property type="entry name" value="TGT"/>
</dbReference>
<dbReference type="STRING" id="857265.WG78_08395"/>